<evidence type="ECO:0000313" key="2">
    <source>
        <dbReference type="EMBL" id="PON96404.1"/>
    </source>
</evidence>
<evidence type="ECO:0000256" key="1">
    <source>
        <dbReference type="SAM" id="MobiDB-lite"/>
    </source>
</evidence>
<evidence type="ECO:0000313" key="3">
    <source>
        <dbReference type="Proteomes" id="UP000237000"/>
    </source>
</evidence>
<protein>
    <submittedName>
        <fullName evidence="2">Uncharacterized protein</fullName>
    </submittedName>
</protein>
<accession>A0A2P5FF54</accession>
<name>A0A2P5FF54_TREOI</name>
<dbReference type="EMBL" id="JXTC01000038">
    <property type="protein sequence ID" value="PON96404.1"/>
    <property type="molecule type" value="Genomic_DNA"/>
</dbReference>
<dbReference type="Proteomes" id="UP000237000">
    <property type="component" value="Unassembled WGS sequence"/>
</dbReference>
<dbReference type="InParanoid" id="A0A2P5FF54"/>
<feature type="region of interest" description="Disordered" evidence="1">
    <location>
        <begin position="131"/>
        <end position="150"/>
    </location>
</feature>
<proteinExistence type="predicted"/>
<sequence>MQEVSQNTFVFRFTKRSEVEFILSNCPRSPMNGFLLLKEMPANGQWQLVDLLTLLIWVQALGAPFEFITNTNTERLAEKLDKVLEMTNGMDLPEVRMPPVDMLQRRRMIKKAIEDFEPALLGGIAVAESTKTTESHGRAGATYESAAAKR</sequence>
<comment type="caution">
    <text evidence="2">The sequence shown here is derived from an EMBL/GenBank/DDBJ whole genome shotgun (WGS) entry which is preliminary data.</text>
</comment>
<reference evidence="3" key="1">
    <citation type="submission" date="2016-06" db="EMBL/GenBank/DDBJ databases">
        <title>Parallel loss of symbiosis genes in relatives of nitrogen-fixing non-legume Parasponia.</title>
        <authorList>
            <person name="Van Velzen R."/>
            <person name="Holmer R."/>
            <person name="Bu F."/>
            <person name="Rutten L."/>
            <person name="Van Zeijl A."/>
            <person name="Liu W."/>
            <person name="Santuari L."/>
            <person name="Cao Q."/>
            <person name="Sharma T."/>
            <person name="Shen D."/>
            <person name="Roswanjaya Y."/>
            <person name="Wardhani T."/>
            <person name="Kalhor M.S."/>
            <person name="Jansen J."/>
            <person name="Van den Hoogen J."/>
            <person name="Gungor B."/>
            <person name="Hartog M."/>
            <person name="Hontelez J."/>
            <person name="Verver J."/>
            <person name="Yang W.-C."/>
            <person name="Schijlen E."/>
            <person name="Repin R."/>
            <person name="Schilthuizen M."/>
            <person name="Schranz E."/>
            <person name="Heidstra R."/>
            <person name="Miyata K."/>
            <person name="Fedorova E."/>
            <person name="Kohlen W."/>
            <person name="Bisseling T."/>
            <person name="Smit S."/>
            <person name="Geurts R."/>
        </authorList>
    </citation>
    <scope>NUCLEOTIDE SEQUENCE [LARGE SCALE GENOMIC DNA]</scope>
    <source>
        <strain evidence="3">cv. RG33-2</strain>
    </source>
</reference>
<gene>
    <name evidence="2" type="ORF">TorRG33x02_076770</name>
</gene>
<organism evidence="2 3">
    <name type="scientific">Trema orientale</name>
    <name type="common">Charcoal tree</name>
    <name type="synonym">Celtis orientalis</name>
    <dbReference type="NCBI Taxonomy" id="63057"/>
    <lineage>
        <taxon>Eukaryota</taxon>
        <taxon>Viridiplantae</taxon>
        <taxon>Streptophyta</taxon>
        <taxon>Embryophyta</taxon>
        <taxon>Tracheophyta</taxon>
        <taxon>Spermatophyta</taxon>
        <taxon>Magnoliopsida</taxon>
        <taxon>eudicotyledons</taxon>
        <taxon>Gunneridae</taxon>
        <taxon>Pentapetalae</taxon>
        <taxon>rosids</taxon>
        <taxon>fabids</taxon>
        <taxon>Rosales</taxon>
        <taxon>Cannabaceae</taxon>
        <taxon>Trema</taxon>
    </lineage>
</organism>
<dbReference type="AlphaFoldDB" id="A0A2P5FF54"/>
<keyword evidence="3" id="KW-1185">Reference proteome</keyword>